<protein>
    <submittedName>
        <fullName evidence="1">Uncharacterized protein</fullName>
    </submittedName>
</protein>
<gene>
    <name evidence="1" type="ORF">FB45DRAFT_1037510</name>
</gene>
<reference evidence="1" key="1">
    <citation type="submission" date="2023-03" db="EMBL/GenBank/DDBJ databases">
        <title>Massive genome expansion in bonnet fungi (Mycena s.s.) driven by repeated elements and novel gene families across ecological guilds.</title>
        <authorList>
            <consortium name="Lawrence Berkeley National Laboratory"/>
            <person name="Harder C.B."/>
            <person name="Miyauchi S."/>
            <person name="Viragh M."/>
            <person name="Kuo A."/>
            <person name="Thoen E."/>
            <person name="Andreopoulos B."/>
            <person name="Lu D."/>
            <person name="Skrede I."/>
            <person name="Drula E."/>
            <person name="Henrissat B."/>
            <person name="Morin E."/>
            <person name="Kohler A."/>
            <person name="Barry K."/>
            <person name="LaButti K."/>
            <person name="Morin E."/>
            <person name="Salamov A."/>
            <person name="Lipzen A."/>
            <person name="Mereny Z."/>
            <person name="Hegedus B."/>
            <person name="Baldrian P."/>
            <person name="Stursova M."/>
            <person name="Weitz H."/>
            <person name="Taylor A."/>
            <person name="Grigoriev I.V."/>
            <person name="Nagy L.G."/>
            <person name="Martin F."/>
            <person name="Kauserud H."/>
        </authorList>
    </citation>
    <scope>NUCLEOTIDE SEQUENCE</scope>
    <source>
        <strain evidence="1">9284</strain>
    </source>
</reference>
<evidence type="ECO:0000313" key="2">
    <source>
        <dbReference type="Proteomes" id="UP001221142"/>
    </source>
</evidence>
<accession>A0AAD7B5A7</accession>
<sequence>MPTRNPNDPLAPVDNDEQFPSLPAHNITAADMDNVKLMSTDFSFEEDKPEYWGHCGNCSVTACPPGLWGAACPRCLVKAEAGCTATSKPAFIRRIRTLRDQIIAQGDLEYLEQFYHDTKMAFLLFDFFRGTAENLVMNGYTAQIEATVDVHQLTFLRLIAYFYDASRVFFRMLDKRMQAIMNIAMYSTRYVEGGM</sequence>
<comment type="caution">
    <text evidence="1">The sequence shown here is derived from an EMBL/GenBank/DDBJ whole genome shotgun (WGS) entry which is preliminary data.</text>
</comment>
<name>A0AAD7B5A7_9AGAR</name>
<dbReference type="EMBL" id="JARKIF010000033">
    <property type="protein sequence ID" value="KAJ7611173.1"/>
    <property type="molecule type" value="Genomic_DNA"/>
</dbReference>
<proteinExistence type="predicted"/>
<dbReference type="AlphaFoldDB" id="A0AAD7B5A7"/>
<dbReference type="Proteomes" id="UP001221142">
    <property type="component" value="Unassembled WGS sequence"/>
</dbReference>
<evidence type="ECO:0000313" key="1">
    <source>
        <dbReference type="EMBL" id="KAJ7611173.1"/>
    </source>
</evidence>
<organism evidence="1 2">
    <name type="scientific">Roridomyces roridus</name>
    <dbReference type="NCBI Taxonomy" id="1738132"/>
    <lineage>
        <taxon>Eukaryota</taxon>
        <taxon>Fungi</taxon>
        <taxon>Dikarya</taxon>
        <taxon>Basidiomycota</taxon>
        <taxon>Agaricomycotina</taxon>
        <taxon>Agaricomycetes</taxon>
        <taxon>Agaricomycetidae</taxon>
        <taxon>Agaricales</taxon>
        <taxon>Marasmiineae</taxon>
        <taxon>Mycenaceae</taxon>
        <taxon>Roridomyces</taxon>
    </lineage>
</organism>
<keyword evidence="2" id="KW-1185">Reference proteome</keyword>